<gene>
    <name evidence="1" type="ORF">PR048_003424</name>
</gene>
<dbReference type="EMBL" id="JARBHB010000001">
    <property type="protein sequence ID" value="KAJ8898064.1"/>
    <property type="molecule type" value="Genomic_DNA"/>
</dbReference>
<organism evidence="1 2">
    <name type="scientific">Dryococelus australis</name>
    <dbReference type="NCBI Taxonomy" id="614101"/>
    <lineage>
        <taxon>Eukaryota</taxon>
        <taxon>Metazoa</taxon>
        <taxon>Ecdysozoa</taxon>
        <taxon>Arthropoda</taxon>
        <taxon>Hexapoda</taxon>
        <taxon>Insecta</taxon>
        <taxon>Pterygota</taxon>
        <taxon>Neoptera</taxon>
        <taxon>Polyneoptera</taxon>
        <taxon>Phasmatodea</taxon>
        <taxon>Verophasmatodea</taxon>
        <taxon>Anareolatae</taxon>
        <taxon>Phasmatidae</taxon>
        <taxon>Eurycanthinae</taxon>
        <taxon>Dryococelus</taxon>
    </lineage>
</organism>
<keyword evidence="2" id="KW-1185">Reference proteome</keyword>
<reference evidence="1 2" key="1">
    <citation type="submission" date="2023-02" db="EMBL/GenBank/DDBJ databases">
        <title>LHISI_Scaffold_Assembly.</title>
        <authorList>
            <person name="Stuart O.P."/>
            <person name="Cleave R."/>
            <person name="Magrath M.J.L."/>
            <person name="Mikheyev A.S."/>
        </authorList>
    </citation>
    <scope>NUCLEOTIDE SEQUENCE [LARGE SCALE GENOMIC DNA]</scope>
    <source>
        <strain evidence="1">Daus_M_001</strain>
        <tissue evidence="1">Leg muscle</tissue>
    </source>
</reference>
<accession>A0ABQ9IN11</accession>
<sequence length="562" mass="62136">MRVIEVSMERRWNERMGGNGRWVCHVTVATSDRTSVTGYCARLGLANRTTINQFNVTFQKTRSTKLLGSSASIGRPVEPRLFRGLGWQQATLDNPLYTRDIIVFLLAAVIKTVKHSLALLLPAYHWLTVKRGVSEEMSSNHNSRREEQVFGVYSPPNEFAKYSWLYVGPILEHLKTTQSADVPQSAYALEKRIRTQFPKRRNCSLLITLNVRSAPEASYCRYRLHTGEKAHPTGAIIAREEILFDQVHPGFDSPAPAKVPAPHFSSTESSNVGRPSLQPRKFCKYPLGVRPSVVYLRGISVVPVFGNQAGLGNKALTAAAADSARHKLLYKLCGKNNLTSGVELRIQGVMERGSDTGDSNALLAFYQGEPGSIPSGLAPGFSHVGILQDDAAGRRVFSGISRFPLPGIPALLQTHPRFTLRELDDSLIPAAARYFTRAHSARQTLGKSRQQERRVAATFSLLDLNNDKLFELPARTLTDNVGYWEHTNHTTHRTSAAGLYSSCNSFPAVRIVTGCSWHRPPAPVMRWLGVTKLDTTHAQTDALDTSMAIAPPPPPNPREAQE</sequence>
<evidence type="ECO:0000313" key="2">
    <source>
        <dbReference type="Proteomes" id="UP001159363"/>
    </source>
</evidence>
<protein>
    <submittedName>
        <fullName evidence="1">Uncharacterized protein</fullName>
    </submittedName>
</protein>
<evidence type="ECO:0000313" key="1">
    <source>
        <dbReference type="EMBL" id="KAJ8898064.1"/>
    </source>
</evidence>
<proteinExistence type="predicted"/>
<dbReference type="Proteomes" id="UP001159363">
    <property type="component" value="Chromosome 1"/>
</dbReference>
<comment type="caution">
    <text evidence="1">The sequence shown here is derived from an EMBL/GenBank/DDBJ whole genome shotgun (WGS) entry which is preliminary data.</text>
</comment>
<name>A0ABQ9IN11_9NEOP</name>